<comment type="caution">
    <text evidence="2">The sequence shown here is derived from an EMBL/GenBank/DDBJ whole genome shotgun (WGS) entry which is preliminary data.</text>
</comment>
<feature type="compositionally biased region" description="Acidic residues" evidence="1">
    <location>
        <begin position="109"/>
        <end position="120"/>
    </location>
</feature>
<reference evidence="2" key="1">
    <citation type="submission" date="2023-03" db="EMBL/GenBank/DDBJ databases">
        <title>Massive genome expansion in bonnet fungi (Mycena s.s.) driven by repeated elements and novel gene families across ecological guilds.</title>
        <authorList>
            <consortium name="Lawrence Berkeley National Laboratory"/>
            <person name="Harder C.B."/>
            <person name="Miyauchi S."/>
            <person name="Viragh M."/>
            <person name="Kuo A."/>
            <person name="Thoen E."/>
            <person name="Andreopoulos B."/>
            <person name="Lu D."/>
            <person name="Skrede I."/>
            <person name="Drula E."/>
            <person name="Henrissat B."/>
            <person name="Morin E."/>
            <person name="Kohler A."/>
            <person name="Barry K."/>
            <person name="LaButti K."/>
            <person name="Morin E."/>
            <person name="Salamov A."/>
            <person name="Lipzen A."/>
            <person name="Mereny Z."/>
            <person name="Hegedus B."/>
            <person name="Baldrian P."/>
            <person name="Stursova M."/>
            <person name="Weitz H."/>
            <person name="Taylor A."/>
            <person name="Grigoriev I.V."/>
            <person name="Nagy L.G."/>
            <person name="Martin F."/>
            <person name="Kauserud H."/>
        </authorList>
    </citation>
    <scope>NUCLEOTIDE SEQUENCE</scope>
    <source>
        <strain evidence="2">CBHHK200</strain>
    </source>
</reference>
<accession>A0AAD6SYQ4</accession>
<feature type="compositionally biased region" description="Polar residues" evidence="1">
    <location>
        <begin position="410"/>
        <end position="424"/>
    </location>
</feature>
<proteinExistence type="predicted"/>
<organism evidence="2 3">
    <name type="scientific">Mycena alexandri</name>
    <dbReference type="NCBI Taxonomy" id="1745969"/>
    <lineage>
        <taxon>Eukaryota</taxon>
        <taxon>Fungi</taxon>
        <taxon>Dikarya</taxon>
        <taxon>Basidiomycota</taxon>
        <taxon>Agaricomycotina</taxon>
        <taxon>Agaricomycetes</taxon>
        <taxon>Agaricomycetidae</taxon>
        <taxon>Agaricales</taxon>
        <taxon>Marasmiineae</taxon>
        <taxon>Mycenaceae</taxon>
        <taxon>Mycena</taxon>
    </lineage>
</organism>
<feature type="region of interest" description="Disordered" evidence="1">
    <location>
        <begin position="595"/>
        <end position="614"/>
    </location>
</feature>
<protein>
    <submittedName>
        <fullName evidence="2">Uncharacterized protein</fullName>
    </submittedName>
</protein>
<feature type="compositionally biased region" description="Basic residues" evidence="1">
    <location>
        <begin position="19"/>
        <end position="29"/>
    </location>
</feature>
<feature type="region of interest" description="Disordered" evidence="1">
    <location>
        <begin position="504"/>
        <end position="530"/>
    </location>
</feature>
<feature type="region of interest" description="Disordered" evidence="1">
    <location>
        <begin position="19"/>
        <end position="52"/>
    </location>
</feature>
<evidence type="ECO:0000313" key="3">
    <source>
        <dbReference type="Proteomes" id="UP001218188"/>
    </source>
</evidence>
<dbReference type="AlphaFoldDB" id="A0AAD6SYQ4"/>
<name>A0AAD6SYQ4_9AGAR</name>
<dbReference type="Proteomes" id="UP001218188">
    <property type="component" value="Unassembled WGS sequence"/>
</dbReference>
<feature type="region of interest" description="Disordered" evidence="1">
    <location>
        <begin position="718"/>
        <end position="740"/>
    </location>
</feature>
<feature type="compositionally biased region" description="Polar residues" evidence="1">
    <location>
        <begin position="731"/>
        <end position="740"/>
    </location>
</feature>
<evidence type="ECO:0000313" key="2">
    <source>
        <dbReference type="EMBL" id="KAJ7036544.1"/>
    </source>
</evidence>
<sequence>MHRGPSPIFDVPEFPALRRVKPLPKRRRTAGTGSDGDDADGPLAGLGLPFPLPGPDATAEELIAHAESLSAHMALQSYYMPGLQDIFSRSAELANGNGGNLNLGGGYGDGDDGEDGDDDGMEHLQQPGNTKKRKVPANASASPGHDTGDPQSGGEDEPSDRGIPTGRTDDAATVDVYQPPSGSPWAGLGIRRGRPPRITLAGLQHKETLKSRKRQLAAVLGALSHGDTLALDQALSASYPFVTPGFESAEPPRVRISRRLGPRLARAARYSEKYRHPDKRAFLESADRLIATKEEVAVLRGRFEAELARQAAKAAKLAAANKLMAALPSTTAAKGTKKRGSRTQTRTRTSTTTTSTTTTTAPPKSDLDSDLMGIGVKPRGGKKKKRSALANASNPHHLRNYVPSRLPHSDGNNNATNGSAQTSGVNGMGVLGPLPLRFLSADIPPRRVRGKVKKTGAAPPGEGPVLTHPAEEWICAFCEYDLFYGDDSRHRRAVRSRKKILRRRRRARERAARAAGGNSAFRGKEEKPKEEEYEMHPGWAPGVDDLPKQGNAKWRGEPGGGRERMLQNYADELGTVNFTAVLLLPDKGWRVEAEKRRELSTANSSPTSPSNADRTWHLPAVRDKANLSVHEFAEADLGARGTKRRGFESRNWGGILKQYRIIREAMLVKWVCQDVSRPTSDLEVVNWTRASSVPGPLLKIAEMPPEVDAGQYIERNADSGQSRAHTHELTHNSYSAPSED</sequence>
<keyword evidence="3" id="KW-1185">Reference proteome</keyword>
<gene>
    <name evidence="2" type="ORF">C8F04DRAFT_1181239</name>
</gene>
<dbReference type="EMBL" id="JARJCM010000042">
    <property type="protein sequence ID" value="KAJ7036544.1"/>
    <property type="molecule type" value="Genomic_DNA"/>
</dbReference>
<feature type="compositionally biased region" description="Low complexity" evidence="1">
    <location>
        <begin position="600"/>
        <end position="612"/>
    </location>
</feature>
<feature type="region of interest" description="Disordered" evidence="1">
    <location>
        <begin position="330"/>
        <end position="424"/>
    </location>
</feature>
<feature type="compositionally biased region" description="Low complexity" evidence="1">
    <location>
        <begin position="342"/>
        <end position="360"/>
    </location>
</feature>
<feature type="region of interest" description="Disordered" evidence="1">
    <location>
        <begin position="104"/>
        <end position="193"/>
    </location>
</feature>
<evidence type="ECO:0000256" key="1">
    <source>
        <dbReference type="SAM" id="MobiDB-lite"/>
    </source>
</evidence>